<accession>A0AAV2SX33</accession>
<keyword evidence="2" id="KW-0732">Signal</keyword>
<dbReference type="SUPFAM" id="SSF52075">
    <property type="entry name" value="Outer arm dynein light chain 1"/>
    <property type="match status" value="1"/>
</dbReference>
<dbReference type="GO" id="GO:0031012">
    <property type="term" value="C:extracellular matrix"/>
    <property type="evidence" value="ECO:0007669"/>
    <property type="project" value="TreeGrafter"/>
</dbReference>
<feature type="compositionally biased region" description="Pro residues" evidence="4">
    <location>
        <begin position="201"/>
        <end position="221"/>
    </location>
</feature>
<dbReference type="SMART" id="SM00369">
    <property type="entry name" value="LRR_TYP"/>
    <property type="match status" value="2"/>
</dbReference>
<keyword evidence="1" id="KW-0433">Leucine-rich repeat</keyword>
<evidence type="ECO:0000313" key="6">
    <source>
        <dbReference type="Proteomes" id="UP001497623"/>
    </source>
</evidence>
<dbReference type="InterPro" id="IPR001611">
    <property type="entry name" value="Leu-rich_rpt"/>
</dbReference>
<dbReference type="Proteomes" id="UP001497623">
    <property type="component" value="Unassembled WGS sequence"/>
</dbReference>
<dbReference type="AlphaFoldDB" id="A0AAV2SX33"/>
<dbReference type="GO" id="GO:0005615">
    <property type="term" value="C:extracellular space"/>
    <property type="evidence" value="ECO:0007669"/>
    <property type="project" value="TreeGrafter"/>
</dbReference>
<evidence type="ECO:0000256" key="3">
    <source>
        <dbReference type="ARBA" id="ARBA00022737"/>
    </source>
</evidence>
<comment type="caution">
    <text evidence="5">The sequence shown here is derived from an EMBL/GenBank/DDBJ whole genome shotgun (WGS) entry which is preliminary data.</text>
</comment>
<gene>
    <name evidence="5" type="ORF">MNOR_LOCUS41381</name>
</gene>
<feature type="compositionally biased region" description="Polar residues" evidence="4">
    <location>
        <begin position="185"/>
        <end position="199"/>
    </location>
</feature>
<feature type="non-terminal residue" evidence="5">
    <location>
        <position position="1"/>
    </location>
</feature>
<protein>
    <submittedName>
        <fullName evidence="5">Uncharacterized protein</fullName>
    </submittedName>
</protein>
<dbReference type="PANTHER" id="PTHR24373:SF387">
    <property type="entry name" value="LEUCINE-RICH REPEATS AND IMMUNOGLOBULIN-LIKE DOMAINS PROTEIN SMA-10"/>
    <property type="match status" value="1"/>
</dbReference>
<feature type="region of interest" description="Disordered" evidence="4">
    <location>
        <begin position="168"/>
        <end position="228"/>
    </location>
</feature>
<dbReference type="InterPro" id="IPR032675">
    <property type="entry name" value="LRR_dom_sf"/>
</dbReference>
<reference evidence="5 6" key="1">
    <citation type="submission" date="2024-05" db="EMBL/GenBank/DDBJ databases">
        <authorList>
            <person name="Wallberg A."/>
        </authorList>
    </citation>
    <scope>NUCLEOTIDE SEQUENCE [LARGE SCALE GENOMIC DNA]</scope>
</reference>
<evidence type="ECO:0000313" key="5">
    <source>
        <dbReference type="EMBL" id="CAL4248100.1"/>
    </source>
</evidence>
<dbReference type="PANTHER" id="PTHR24373">
    <property type="entry name" value="SLIT RELATED LEUCINE-RICH REPEAT NEURONAL PROTEIN"/>
    <property type="match status" value="1"/>
</dbReference>
<evidence type="ECO:0000256" key="4">
    <source>
        <dbReference type="SAM" id="MobiDB-lite"/>
    </source>
</evidence>
<evidence type="ECO:0000256" key="1">
    <source>
        <dbReference type="ARBA" id="ARBA00022614"/>
    </source>
</evidence>
<organism evidence="5 6">
    <name type="scientific">Meganyctiphanes norvegica</name>
    <name type="common">Northern krill</name>
    <name type="synonym">Thysanopoda norvegica</name>
    <dbReference type="NCBI Taxonomy" id="48144"/>
    <lineage>
        <taxon>Eukaryota</taxon>
        <taxon>Metazoa</taxon>
        <taxon>Ecdysozoa</taxon>
        <taxon>Arthropoda</taxon>
        <taxon>Crustacea</taxon>
        <taxon>Multicrustacea</taxon>
        <taxon>Malacostraca</taxon>
        <taxon>Eumalacostraca</taxon>
        <taxon>Eucarida</taxon>
        <taxon>Euphausiacea</taxon>
        <taxon>Euphausiidae</taxon>
        <taxon>Meganyctiphanes</taxon>
    </lineage>
</organism>
<evidence type="ECO:0000256" key="2">
    <source>
        <dbReference type="ARBA" id="ARBA00022729"/>
    </source>
</evidence>
<name>A0AAV2SX33_MEGNR</name>
<dbReference type="EMBL" id="CAXKWB010150655">
    <property type="protein sequence ID" value="CAL4248100.1"/>
    <property type="molecule type" value="Genomic_DNA"/>
</dbReference>
<dbReference type="InterPro" id="IPR050328">
    <property type="entry name" value="Dev_Immune_Receptor"/>
</dbReference>
<keyword evidence="3" id="KW-0677">Repeat</keyword>
<sequence>DLRSCFLKMIPAGIYTLLADLPPIATINASHNVIIKLTPKFFDNFTKITELTLSHNRLRAVPEELSLCGNLHLLDISYNRITALQPNMFLLPCIKIIRAGNNQITEVQTQDITAAKTLDDLDLHNNPLTTECHHELSKLQQPKVKLLPDHADELEKLNALKVAEATMSTQLQSNGEEPDEEESSDQNNSKPESTCSIQGQGPPPPAPPPPSKMPPPPPPPGNKFKARK</sequence>
<dbReference type="PROSITE" id="PS51450">
    <property type="entry name" value="LRR"/>
    <property type="match status" value="2"/>
</dbReference>
<keyword evidence="6" id="KW-1185">Reference proteome</keyword>
<proteinExistence type="predicted"/>
<dbReference type="Gene3D" id="3.80.10.10">
    <property type="entry name" value="Ribonuclease Inhibitor"/>
    <property type="match status" value="1"/>
</dbReference>
<dbReference type="InterPro" id="IPR003591">
    <property type="entry name" value="Leu-rich_rpt_typical-subtyp"/>
</dbReference>